<evidence type="ECO:0008006" key="10">
    <source>
        <dbReference type="Google" id="ProtNLM"/>
    </source>
</evidence>
<dbReference type="Gene3D" id="2.40.180.10">
    <property type="entry name" value="Catalase core domain"/>
    <property type="match status" value="2"/>
</dbReference>
<dbReference type="Pfam" id="PF00305">
    <property type="entry name" value="Lipoxygenase"/>
    <property type="match status" value="2"/>
</dbReference>
<dbReference type="GO" id="GO:0016702">
    <property type="term" value="F:oxidoreductase activity, acting on single donors with incorporation of molecular oxygen, incorporation of two atoms of oxygen"/>
    <property type="evidence" value="ECO:0007669"/>
    <property type="project" value="InterPro"/>
</dbReference>
<dbReference type="PROSITE" id="PS51393">
    <property type="entry name" value="LIPOXYGENASE_3"/>
    <property type="match status" value="2"/>
</dbReference>
<dbReference type="SUPFAM" id="SSF48484">
    <property type="entry name" value="Lipoxigenase"/>
    <property type="match status" value="2"/>
</dbReference>
<dbReference type="InterPro" id="IPR020834">
    <property type="entry name" value="LipOase_CS"/>
</dbReference>
<evidence type="ECO:0000313" key="8">
    <source>
        <dbReference type="EnsemblMetazoa" id="XP_038045097.1"/>
    </source>
</evidence>
<dbReference type="InterPro" id="IPR036226">
    <property type="entry name" value="LipOase_C_sf"/>
</dbReference>
<dbReference type="InterPro" id="IPR036392">
    <property type="entry name" value="PLAT/LH2_dom_sf"/>
</dbReference>
<dbReference type="PANTHER" id="PTHR11771">
    <property type="entry name" value="LIPOXYGENASE"/>
    <property type="match status" value="1"/>
</dbReference>
<dbReference type="EnsemblMetazoa" id="XM_038189169.1">
    <property type="protein sequence ID" value="XP_038045097.1"/>
    <property type="gene ID" value="LOC119719671"/>
</dbReference>
<keyword evidence="9" id="KW-1185">Reference proteome</keyword>
<dbReference type="PRINTS" id="PR00087">
    <property type="entry name" value="LIPOXYGENASE"/>
</dbReference>
<feature type="domain" description="PLAT" evidence="6">
    <location>
        <begin position="14"/>
        <end position="132"/>
    </location>
</feature>
<evidence type="ECO:0000313" key="9">
    <source>
        <dbReference type="Proteomes" id="UP000887568"/>
    </source>
</evidence>
<accession>A0A913Z0A3</accession>
<dbReference type="PROSITE" id="PS00081">
    <property type="entry name" value="LIPOXYGENASE_2"/>
    <property type="match status" value="2"/>
</dbReference>
<organism evidence="8 9">
    <name type="scientific">Patiria miniata</name>
    <name type="common">Bat star</name>
    <name type="synonym">Asterina miniata</name>
    <dbReference type="NCBI Taxonomy" id="46514"/>
    <lineage>
        <taxon>Eukaryota</taxon>
        <taxon>Metazoa</taxon>
        <taxon>Echinodermata</taxon>
        <taxon>Eleutherozoa</taxon>
        <taxon>Asterozoa</taxon>
        <taxon>Asteroidea</taxon>
        <taxon>Valvatacea</taxon>
        <taxon>Valvatida</taxon>
        <taxon>Asterinidae</taxon>
        <taxon>Patiria</taxon>
    </lineage>
</organism>
<keyword evidence="3" id="KW-0560">Oxidoreductase</keyword>
<dbReference type="InterPro" id="IPR000907">
    <property type="entry name" value="LipOase"/>
</dbReference>
<evidence type="ECO:0000256" key="4">
    <source>
        <dbReference type="ARBA" id="ARBA00023098"/>
    </source>
</evidence>
<dbReference type="SMART" id="SM00308">
    <property type="entry name" value="LH2"/>
    <property type="match status" value="2"/>
</dbReference>
<reference evidence="8" key="1">
    <citation type="submission" date="2022-11" db="UniProtKB">
        <authorList>
            <consortium name="EnsemblMetazoa"/>
        </authorList>
    </citation>
    <scope>IDENTIFICATION</scope>
</reference>
<protein>
    <recommendedName>
        <fullName evidence="10">Allene oxide synthase-lipoxygenase protein</fullName>
    </recommendedName>
</protein>
<keyword evidence="1" id="KW-0479">Metal-binding</keyword>
<dbReference type="GeneID" id="119719671"/>
<dbReference type="InterPro" id="IPR013819">
    <property type="entry name" value="LipOase_C"/>
</dbReference>
<name>A0A913Z0A3_PATMI</name>
<dbReference type="CDD" id="cd00113">
    <property type="entry name" value="PLAT"/>
    <property type="match status" value="2"/>
</dbReference>
<feature type="domain" description="PLAT" evidence="6">
    <location>
        <begin position="727"/>
        <end position="845"/>
    </location>
</feature>
<dbReference type="SUPFAM" id="SSF49723">
    <property type="entry name" value="Lipase/lipooxygenase domain (PLAT/LH2 domain)"/>
    <property type="match status" value="2"/>
</dbReference>
<evidence type="ECO:0000256" key="2">
    <source>
        <dbReference type="ARBA" id="ARBA00022964"/>
    </source>
</evidence>
<feature type="domain" description="Lipoxygenase" evidence="7">
    <location>
        <begin position="838"/>
        <end position="1385"/>
    </location>
</feature>
<dbReference type="GO" id="GO:0034440">
    <property type="term" value="P:lipid oxidation"/>
    <property type="evidence" value="ECO:0007669"/>
    <property type="project" value="InterPro"/>
</dbReference>
<evidence type="ECO:0000256" key="1">
    <source>
        <dbReference type="ARBA" id="ARBA00022723"/>
    </source>
</evidence>
<evidence type="ECO:0000256" key="3">
    <source>
        <dbReference type="ARBA" id="ARBA00023002"/>
    </source>
</evidence>
<proteinExistence type="predicted"/>
<dbReference type="OrthoDB" id="407298at2759"/>
<evidence type="ECO:0000259" key="7">
    <source>
        <dbReference type="PROSITE" id="PS51393"/>
    </source>
</evidence>
<evidence type="ECO:0000259" key="6">
    <source>
        <dbReference type="PROSITE" id="PS50095"/>
    </source>
</evidence>
<feature type="domain" description="Lipoxygenase" evidence="7">
    <location>
        <begin position="128"/>
        <end position="672"/>
    </location>
</feature>
<dbReference type="RefSeq" id="XP_038045097.1">
    <property type="nucleotide sequence ID" value="XM_038189169.1"/>
</dbReference>
<evidence type="ECO:0000256" key="5">
    <source>
        <dbReference type="PROSITE-ProRule" id="PRU00152"/>
    </source>
</evidence>
<keyword evidence="4" id="KW-0443">Lipid metabolism</keyword>
<keyword evidence="2" id="KW-0223">Dioxygenase</keyword>
<dbReference type="PROSITE" id="PS50095">
    <property type="entry name" value="PLAT"/>
    <property type="match status" value="2"/>
</dbReference>
<dbReference type="Gene3D" id="3.10.450.60">
    <property type="match status" value="2"/>
</dbReference>
<comment type="caution">
    <text evidence="5">Lacks conserved residue(s) required for the propagation of feature annotation.</text>
</comment>
<dbReference type="GO" id="GO:0046872">
    <property type="term" value="F:metal ion binding"/>
    <property type="evidence" value="ECO:0007669"/>
    <property type="project" value="UniProtKB-KW"/>
</dbReference>
<dbReference type="InterPro" id="IPR001024">
    <property type="entry name" value="PLAT/LH2_dom"/>
</dbReference>
<dbReference type="Proteomes" id="UP000887568">
    <property type="component" value="Unplaced"/>
</dbReference>
<dbReference type="Pfam" id="PF01477">
    <property type="entry name" value="PLAT"/>
    <property type="match status" value="2"/>
</dbReference>
<sequence length="1385" mass="156798">MGNSCAASANKCPPDYVIVVKTGDVKGAGTDANVFIAFINDSQCRSKDIPLNCRWKDDLERGSVDSYPVTNLPNFGRIDQIELWRDSSGLKDDWFVEKIEVVHSANSDTIVFPIHRWIKANTRHVFAKYDCLLPQHDVNKDQRKQELTEKKKLYEMECKATGLLPQIKTVPADESFSDDYKWDIIKNKANLAIQSKIIGLTADSWKCLDDIGKLYNKSLPVPYGMNNWRSDVEFGSQRLVSCNPNQIRRCTQIPDNLAVDDEMLKPLMEDLTTQEAIDSKRLYIMNYKVLKDLPCSYDRKICAPIALFFVNKEKNLMPVAIQLYQDPAQDNPVFLPTDPEYTWLLAKMWFNNADASYHQSATHLGFTHLIMEAVALAIHRSLSPSHPMFRLLAPHFLYLIAINSRAVAKLVCEDGWVDQCMSIGRVGMFAINARTAPEWRFDVEGSLPADLNNRGVDDPEALPKYYFRDDALLLYEAIRKYVTEVVEGHYDSPDKLADDHELQEFAEILKKPQSEGGCGIKGVHGGGVFLNTVDLIDALTAFIYTSSVAHAAANFSQYDEYAFPPNYPSYMRDEVPPKDKSPRTEQDVLNCLPNKEMTLSIMLVTKILSDRGTQCLGDFEIEYQFDPIGAKAVKAFKEDLVGIGKIIDKRNAQRAPPYPYLHPSEVPNAISISCLRYSFNTNCVVVSVILTQTKSWFRVNILRKPTRPDSWYFIMGNACVSGSSAPTDFVILVKTGDLKGAGTDADVFIALINEEGTRSRDIPLNSKWKNDMERGSIDRFPVTNLANFGRVCKIELWRDTDGAMDNWFVERVEVINQSSGEHEIFPIHRWLKALKKRIFHCNDCLLPQCDDNKTDRKEELGEKKVMYELECKVEGLIPQIKNFPSDESFSDDYKWDIVKNKASLFMQTKLMGVKTGDWKSLEDIEKIYNEHLPVPYGMNNWRSDLEFGSQRLVSCNPNQIRRCTQIPDNFAVNDEMLKPLLEDLTVQEAIDAKRLYIMDYKILKDLPCSYDRKICAPIGLFFVNKEKNLMPVAIQLFQDSADDNPVFLPTDPEYTWLLAKMWFNNADASYHQAATHLGFTHLIVESIAVATHRTLSPSHPIYRLLAPHFLYLIAINYRALGKLVSEDGWVDQCMGIGRIGMFEIIVRTQPSWRLDVEGTLPADLENRGVDDPEALPKYYFRDDAILSFGAIQKYVTEVVNGTYDDPSKLAEDDEIQDFADTLTKSPGEGGAGVQGVHGNGKFSTNEDLIGALTAIIYTSSVAHAAANFAQYDEYAFPPNYPSIMRVAEPPKDKNPRCEQDVIDCLPDKDKTLSIMLVTKILSDRGTNSLGDFEVEYQFDPVGKKAVESFRKDLLRVGALIDERNATRSSPYLYLHPKEVPNAISI</sequence>
<dbReference type="Gene3D" id="1.20.245.10">
    <property type="entry name" value="Lipoxygenase-1, Domain 5"/>
    <property type="match status" value="2"/>
</dbReference>